<gene>
    <name evidence="4" type="ORF">S01H1_72233</name>
</gene>
<dbReference type="EMBL" id="BARS01048154">
    <property type="protein sequence ID" value="GAG33487.1"/>
    <property type="molecule type" value="Genomic_DNA"/>
</dbReference>
<evidence type="ECO:0008006" key="5">
    <source>
        <dbReference type="Google" id="ProtNLM"/>
    </source>
</evidence>
<evidence type="ECO:0000256" key="2">
    <source>
        <dbReference type="ARBA" id="ARBA00023180"/>
    </source>
</evidence>
<reference evidence="4" key="1">
    <citation type="journal article" date="2014" name="Front. Microbiol.">
        <title>High frequency of phylogenetically diverse reductive dehalogenase-homologous genes in deep subseafloor sedimentary metagenomes.</title>
        <authorList>
            <person name="Kawai M."/>
            <person name="Futagami T."/>
            <person name="Toyoda A."/>
            <person name="Takaki Y."/>
            <person name="Nishi S."/>
            <person name="Hori S."/>
            <person name="Arai W."/>
            <person name="Tsubouchi T."/>
            <person name="Morono Y."/>
            <person name="Uchiyama I."/>
            <person name="Ito T."/>
            <person name="Fujiyama A."/>
            <person name="Inagaki F."/>
            <person name="Takami H."/>
        </authorList>
    </citation>
    <scope>NUCLEOTIDE SEQUENCE</scope>
    <source>
        <strain evidence="4">Expedition CK06-06</strain>
    </source>
</reference>
<dbReference type="PANTHER" id="PTHR42970">
    <property type="entry name" value="PECTATE LYASE C-RELATED"/>
    <property type="match status" value="1"/>
</dbReference>
<dbReference type="InterPro" id="IPR012334">
    <property type="entry name" value="Pectin_lyas_fold"/>
</dbReference>
<evidence type="ECO:0000256" key="1">
    <source>
        <dbReference type="ARBA" id="ARBA00022723"/>
    </source>
</evidence>
<comment type="caution">
    <text evidence="4">The sequence shown here is derived from an EMBL/GenBank/DDBJ whole genome shotgun (WGS) entry which is preliminary data.</text>
</comment>
<dbReference type="SUPFAM" id="SSF51126">
    <property type="entry name" value="Pectin lyase-like"/>
    <property type="match status" value="1"/>
</dbReference>
<dbReference type="Gene3D" id="2.160.20.10">
    <property type="entry name" value="Single-stranded right-handed beta-helix, Pectin lyase-like"/>
    <property type="match status" value="1"/>
</dbReference>
<feature type="region of interest" description="Disordered" evidence="3">
    <location>
        <begin position="223"/>
        <end position="244"/>
    </location>
</feature>
<evidence type="ECO:0000256" key="3">
    <source>
        <dbReference type="SAM" id="MobiDB-lite"/>
    </source>
</evidence>
<feature type="non-terminal residue" evidence="4">
    <location>
        <position position="1"/>
    </location>
</feature>
<evidence type="ECO:0000313" key="4">
    <source>
        <dbReference type="EMBL" id="GAG33487.1"/>
    </source>
</evidence>
<organism evidence="4">
    <name type="scientific">marine sediment metagenome</name>
    <dbReference type="NCBI Taxonomy" id="412755"/>
    <lineage>
        <taxon>unclassified sequences</taxon>
        <taxon>metagenomes</taxon>
        <taxon>ecological metagenomes</taxon>
    </lineage>
</organism>
<dbReference type="PANTHER" id="PTHR42970:SF1">
    <property type="entry name" value="PECTATE LYASE C-RELATED"/>
    <property type="match status" value="1"/>
</dbReference>
<dbReference type="GO" id="GO:0046872">
    <property type="term" value="F:metal ion binding"/>
    <property type="evidence" value="ECO:0007669"/>
    <property type="project" value="UniProtKB-KW"/>
</dbReference>
<feature type="compositionally biased region" description="Basic and acidic residues" evidence="3">
    <location>
        <begin position="228"/>
        <end position="244"/>
    </location>
</feature>
<proteinExistence type="predicted"/>
<dbReference type="AlphaFoldDB" id="X0XDM8"/>
<dbReference type="InterPro" id="IPR011050">
    <property type="entry name" value="Pectin_lyase_fold/virulence"/>
</dbReference>
<keyword evidence="1" id="KW-0479">Metal-binding</keyword>
<keyword evidence="2" id="KW-0325">Glycoprotein</keyword>
<name>X0XDM8_9ZZZZ</name>
<feature type="non-terminal residue" evidence="4">
    <location>
        <position position="244"/>
    </location>
</feature>
<sequence>AGEDGWSTDSILVRGSQDIILDHCSASWGTDEVLSVGHTPTDRVTVQWCFISEGLADSTHDKGPHSMGGIDSRLANGRISRHHNLYAHNNTRNPRPGSVHDEDIARFEAQYNIVDSGMTYDFRNNVVYNWGGSRAGYTTGDSDRIAMNYVANYLKPGPDSTGETAFNAAPRARIYQRETLVKGRDVGWEGISKKYIRLDKPVMVAPVLTEPARVAFERVLTEGGASRPNRDSVDERLVTEVRQG</sequence>
<protein>
    <recommendedName>
        <fullName evidence="5">Pectate lyase domain-containing protein</fullName>
    </recommendedName>
</protein>
<dbReference type="InterPro" id="IPR052063">
    <property type="entry name" value="Polysaccharide_Lyase_1"/>
</dbReference>
<accession>X0XDM8</accession>